<gene>
    <name evidence="1" type="ORF">CK203_103373</name>
</gene>
<dbReference type="EMBL" id="QGNW01001269">
    <property type="protein sequence ID" value="RVW47738.1"/>
    <property type="molecule type" value="Genomic_DNA"/>
</dbReference>
<reference evidence="1 2" key="1">
    <citation type="journal article" date="2018" name="PLoS Genet.">
        <title>Population sequencing reveals clonal diversity and ancestral inbreeding in the grapevine cultivar Chardonnay.</title>
        <authorList>
            <person name="Roach M.J."/>
            <person name="Johnson D.L."/>
            <person name="Bohlmann J."/>
            <person name="van Vuuren H.J."/>
            <person name="Jones S.J."/>
            <person name="Pretorius I.S."/>
            <person name="Schmidt S.A."/>
            <person name="Borneman A.R."/>
        </authorList>
    </citation>
    <scope>NUCLEOTIDE SEQUENCE [LARGE SCALE GENOMIC DNA]</scope>
    <source>
        <strain evidence="2">cv. Chardonnay</strain>
        <tissue evidence="1">Leaf</tissue>
    </source>
</reference>
<dbReference type="AlphaFoldDB" id="A0A438EJ81"/>
<proteinExistence type="predicted"/>
<protein>
    <submittedName>
        <fullName evidence="1">Uncharacterized protein</fullName>
    </submittedName>
</protein>
<name>A0A438EJ81_VITVI</name>
<organism evidence="1 2">
    <name type="scientific">Vitis vinifera</name>
    <name type="common">Grape</name>
    <dbReference type="NCBI Taxonomy" id="29760"/>
    <lineage>
        <taxon>Eukaryota</taxon>
        <taxon>Viridiplantae</taxon>
        <taxon>Streptophyta</taxon>
        <taxon>Embryophyta</taxon>
        <taxon>Tracheophyta</taxon>
        <taxon>Spermatophyta</taxon>
        <taxon>Magnoliopsida</taxon>
        <taxon>eudicotyledons</taxon>
        <taxon>Gunneridae</taxon>
        <taxon>Pentapetalae</taxon>
        <taxon>rosids</taxon>
        <taxon>Vitales</taxon>
        <taxon>Vitaceae</taxon>
        <taxon>Viteae</taxon>
        <taxon>Vitis</taxon>
    </lineage>
</organism>
<sequence>MREIEVQTSLLEIHNQFFEEKVAGLKAEFQSLMDDFKGTPQSYGEDIAVLKKTVLQGCSSSSKAPPKVRVPEPKGFNGNRNVKEFENFLWDME</sequence>
<evidence type="ECO:0000313" key="2">
    <source>
        <dbReference type="Proteomes" id="UP000288805"/>
    </source>
</evidence>
<evidence type="ECO:0000313" key="1">
    <source>
        <dbReference type="EMBL" id="RVW47738.1"/>
    </source>
</evidence>
<comment type="caution">
    <text evidence="1">The sequence shown here is derived from an EMBL/GenBank/DDBJ whole genome shotgun (WGS) entry which is preliminary data.</text>
</comment>
<dbReference type="Proteomes" id="UP000288805">
    <property type="component" value="Unassembled WGS sequence"/>
</dbReference>
<accession>A0A438EJ81</accession>